<dbReference type="EMBL" id="CP000826">
    <property type="protein sequence ID" value="ABV41756.1"/>
    <property type="molecule type" value="Genomic_DNA"/>
</dbReference>
<organism evidence="1">
    <name type="scientific">Serratia proteamaculans (strain 568)</name>
    <dbReference type="NCBI Taxonomy" id="399741"/>
    <lineage>
        <taxon>Bacteria</taxon>
        <taxon>Pseudomonadati</taxon>
        <taxon>Pseudomonadota</taxon>
        <taxon>Gammaproteobacteria</taxon>
        <taxon>Enterobacterales</taxon>
        <taxon>Yersiniaceae</taxon>
        <taxon>Serratia</taxon>
    </lineage>
</organism>
<reference evidence="1" key="1">
    <citation type="submission" date="2007-09" db="EMBL/GenBank/DDBJ databases">
        <title>Complete sequence of chromosome of Serratia proteamaculans 568.</title>
        <authorList>
            <consortium name="US DOE Joint Genome Institute"/>
            <person name="Copeland A."/>
            <person name="Lucas S."/>
            <person name="Lapidus A."/>
            <person name="Barry K."/>
            <person name="Glavina del Rio T."/>
            <person name="Dalin E."/>
            <person name="Tice H."/>
            <person name="Pitluck S."/>
            <person name="Chain P."/>
            <person name="Malfatti S."/>
            <person name="Shin M."/>
            <person name="Vergez L."/>
            <person name="Schmutz J."/>
            <person name="Larimer F."/>
            <person name="Land M."/>
            <person name="Hauser L."/>
            <person name="Kyrpides N."/>
            <person name="Kim E."/>
            <person name="Taghavi S."/>
            <person name="Newman L."/>
            <person name="Vangronsveld J."/>
            <person name="van der Lelie D."/>
            <person name="Richardson P."/>
        </authorList>
    </citation>
    <scope>NUCLEOTIDE SEQUENCE [LARGE SCALE GENOMIC DNA]</scope>
    <source>
        <strain evidence="1">568</strain>
    </source>
</reference>
<dbReference type="eggNOG" id="ENOG5032TW3">
    <property type="taxonomic scope" value="Bacteria"/>
</dbReference>
<accession>A8GF66</accession>
<protein>
    <recommendedName>
        <fullName evidence="2">DUF2867 domain-containing protein</fullName>
    </recommendedName>
</protein>
<gene>
    <name evidence="1" type="ordered locus">Spro_2655</name>
</gene>
<sequence length="213" mass="24142">MPKSYFKSRERIVAFLGFVSERECQRWQGAPPYIPAFSFHEKHQSAPINATPEAIIQAVLALDMAEDPIISRLLMLRQLPTKLRQWFTNTKNTTPAAAFGFDTFTLLHQNTNEISLGLAGRFWRPTMGVANLANAEEFAHYNDPAAAKLVLRFNVTQDNAGWAILSTETFVWCPTPQVKARFACYWGAIRPASGWIRRRTLLAVQQKLAMRNS</sequence>
<proteinExistence type="predicted"/>
<dbReference type="HOGENOM" id="CLU_108535_0_0_6"/>
<name>A8GF66_SERP5</name>
<evidence type="ECO:0000313" key="1">
    <source>
        <dbReference type="EMBL" id="ABV41756.1"/>
    </source>
</evidence>
<evidence type="ECO:0008006" key="2">
    <source>
        <dbReference type="Google" id="ProtNLM"/>
    </source>
</evidence>
<dbReference type="KEGG" id="spe:Spro_2655"/>
<dbReference type="AlphaFoldDB" id="A8GF66"/>
<dbReference type="STRING" id="399741.Spro_2655"/>